<name>A0A8B6FAM3_MYTGA</name>
<protein>
    <recommendedName>
        <fullName evidence="1">Temptin Cys/Cys disulfide domain-containing protein</fullName>
    </recommendedName>
</protein>
<feature type="domain" description="Temptin Cys/Cys disulfide" evidence="1">
    <location>
        <begin position="119"/>
        <end position="220"/>
    </location>
</feature>
<sequence length="255" mass="28178">MVWEAVGHFSLYDGTANKNPFGIDFRQNGMRWTQSLCKGDSDGDGLSNGEELGDPNCTWTEGQTPDYDAIGHPGICEPIGSKFCIDLGQLFTCDCLEEGQGPSCIILLFSVLYVILNVDCYPGFRNKIPNGNFVPCNCNNSNHAEMAWAAVGHFKLDEGTAQKNPFGIDFRKNGMRWTQSLCNRDSDGDGYSNGEELGDPNCTWIEGQNPDYEAIRHPGICEPIGSKFCIDLGQLFTCDCLEQGQFCPIKLDERN</sequence>
<proteinExistence type="predicted"/>
<evidence type="ECO:0000313" key="2">
    <source>
        <dbReference type="EMBL" id="VDI47059.1"/>
    </source>
</evidence>
<keyword evidence="3" id="KW-1185">Reference proteome</keyword>
<evidence type="ECO:0000313" key="3">
    <source>
        <dbReference type="Proteomes" id="UP000596742"/>
    </source>
</evidence>
<feature type="domain" description="Temptin Cys/Cys disulfide" evidence="1">
    <location>
        <begin position="2"/>
        <end position="75"/>
    </location>
</feature>
<evidence type="ECO:0000259" key="1">
    <source>
        <dbReference type="Pfam" id="PF24784"/>
    </source>
</evidence>
<gene>
    <name evidence="2" type="ORF">MGAL_10B072124</name>
</gene>
<dbReference type="PANTHER" id="PTHR34737">
    <property type="entry name" value="EF-HAND DOMAIN-CONTAINING PROTEIN"/>
    <property type="match status" value="1"/>
</dbReference>
<dbReference type="AlphaFoldDB" id="A0A8B6FAM3"/>
<organism evidence="2 3">
    <name type="scientific">Mytilus galloprovincialis</name>
    <name type="common">Mediterranean mussel</name>
    <dbReference type="NCBI Taxonomy" id="29158"/>
    <lineage>
        <taxon>Eukaryota</taxon>
        <taxon>Metazoa</taxon>
        <taxon>Spiralia</taxon>
        <taxon>Lophotrochozoa</taxon>
        <taxon>Mollusca</taxon>
        <taxon>Bivalvia</taxon>
        <taxon>Autobranchia</taxon>
        <taxon>Pteriomorphia</taxon>
        <taxon>Mytilida</taxon>
        <taxon>Mytiloidea</taxon>
        <taxon>Mytilidae</taxon>
        <taxon>Mytilinae</taxon>
        <taxon>Mytilus</taxon>
    </lineage>
</organism>
<dbReference type="InterPro" id="IPR055313">
    <property type="entry name" value="Temptin-like"/>
</dbReference>
<dbReference type="OrthoDB" id="129121at2759"/>
<dbReference type="InterPro" id="IPR057626">
    <property type="entry name" value="S-S_Temptin"/>
</dbReference>
<dbReference type="Pfam" id="PF24784">
    <property type="entry name" value="Temptin_C"/>
    <property type="match status" value="2"/>
</dbReference>
<dbReference type="Proteomes" id="UP000596742">
    <property type="component" value="Unassembled WGS sequence"/>
</dbReference>
<dbReference type="PANTHER" id="PTHR34737:SF2">
    <property type="entry name" value="EF-HAND DOMAIN-CONTAINING PROTEIN"/>
    <property type="match status" value="1"/>
</dbReference>
<accession>A0A8B6FAM3</accession>
<dbReference type="EMBL" id="UYJE01006571">
    <property type="protein sequence ID" value="VDI47059.1"/>
    <property type="molecule type" value="Genomic_DNA"/>
</dbReference>
<comment type="caution">
    <text evidence="2">The sequence shown here is derived from an EMBL/GenBank/DDBJ whole genome shotgun (WGS) entry which is preliminary data.</text>
</comment>
<reference evidence="2" key="1">
    <citation type="submission" date="2018-11" db="EMBL/GenBank/DDBJ databases">
        <authorList>
            <person name="Alioto T."/>
            <person name="Alioto T."/>
        </authorList>
    </citation>
    <scope>NUCLEOTIDE SEQUENCE</scope>
</reference>